<organism evidence="4 5">
    <name type="scientific">Rotaria socialis</name>
    <dbReference type="NCBI Taxonomy" id="392032"/>
    <lineage>
        <taxon>Eukaryota</taxon>
        <taxon>Metazoa</taxon>
        <taxon>Spiralia</taxon>
        <taxon>Gnathifera</taxon>
        <taxon>Rotifera</taxon>
        <taxon>Eurotatoria</taxon>
        <taxon>Bdelloidea</taxon>
        <taxon>Philodinida</taxon>
        <taxon>Philodinidae</taxon>
        <taxon>Rotaria</taxon>
    </lineage>
</organism>
<dbReference type="PANTHER" id="PTHR45641">
    <property type="entry name" value="TETRATRICOPEPTIDE REPEAT PROTEIN (AFU_ORTHOLOGUE AFUA_6G03870)"/>
    <property type="match status" value="1"/>
</dbReference>
<feature type="repeat" description="TPR" evidence="3">
    <location>
        <begin position="722"/>
        <end position="755"/>
    </location>
</feature>
<reference evidence="4" key="1">
    <citation type="submission" date="2021-02" db="EMBL/GenBank/DDBJ databases">
        <authorList>
            <person name="Nowell W R."/>
        </authorList>
    </citation>
    <scope>NUCLEOTIDE SEQUENCE</scope>
</reference>
<dbReference type="AlphaFoldDB" id="A0A820MG91"/>
<feature type="repeat" description="TPR" evidence="3">
    <location>
        <begin position="764"/>
        <end position="797"/>
    </location>
</feature>
<dbReference type="Gene3D" id="1.25.40.10">
    <property type="entry name" value="Tetratricopeptide repeat domain"/>
    <property type="match status" value="2"/>
</dbReference>
<dbReference type="PROSITE" id="PS51996">
    <property type="entry name" value="TR_MART"/>
    <property type="match status" value="1"/>
</dbReference>
<evidence type="ECO:0000313" key="4">
    <source>
        <dbReference type="EMBL" id="CAF4372150.1"/>
    </source>
</evidence>
<keyword evidence="2 3" id="KW-0802">TPR repeat</keyword>
<sequence>MVDIKSHSLVTCACGKTLQLRNLAQHCSSKSHTAFANKQISISQDKNNDVVNSDSSDHLLDLTAFLRECDLRADQDRIRAIVERHQYMDPYTKSKLIMKNGELTLNNFDVDHIHEAQILACAVRHTPELAPRVSNTLILRPLRTVCNDVSNLTITEAKVNRSKGQAVKFFLGHFQTSTELPLLAAFIQTADGKERSIAHFAQNIVDTIEATSGVMSDAIRQTRMENGRVSGASSYEKVAEQFDTIVDRMQLNWNEGVKLRNGKTYYASNGRLGKELVPQIHDLHQLSSVYIYCKEKKFHKQWAQHFCKVKSVVVNLDDLIDRIKRDQKIRVKHDQPMIMNIYDNSRNPDESTTELNGNFIHYLLLIDVLIRMKFNEKDNKKFIEFCKDKFSGNDLQLSLIQEFERDYKPNDAIWWYTRDGFLFNMLNKALRIQNTELLFLFRFFIHDLYQQLKKNQCETPVQVYRCQTISVEELRNLQRSRDQIISINSFFSTTSNRSVALKFSSGSKIAKGLNQVLFTIEVDPHKVKSKPFADISTLSYFNEESEVLFMVGCIFRLMNIRWDDNDKLWIIQMQLAGNEKNDVKDLFHHLREEYGGGESEADLLSYGDILCHMGKYDLAEKIYSDLRKRCSTDDDSYDHLCFSLAVAHKERKDFARSLRWFQRALDRKMRTDPSDLLYIAGLHCSIGNIHMEKKQYDEAMKYYNKAMELYKRENATNHANMASLYYGIARIFYFQNQYADALNYHQESLNIQQKHLPNNHPDMAINYTGMGDIYLSLHEYQHATEYYRRSLDIRKKSLPPQHPNIALSNQNIGKVYEATNQQKDALEYYQKALIIYRHSLAADHPDVIDIKKDIERVIAKRK</sequence>
<proteinExistence type="predicted"/>
<dbReference type="InterPro" id="IPR019734">
    <property type="entry name" value="TPR_rpt"/>
</dbReference>
<dbReference type="Gene3D" id="3.90.176.10">
    <property type="entry name" value="Toxin ADP-ribosyltransferase, Chain A, domain 1"/>
    <property type="match status" value="1"/>
</dbReference>
<accession>A0A820MG91</accession>
<dbReference type="InterPro" id="IPR011990">
    <property type="entry name" value="TPR-like_helical_dom_sf"/>
</dbReference>
<evidence type="ECO:0000256" key="2">
    <source>
        <dbReference type="ARBA" id="ARBA00022803"/>
    </source>
</evidence>
<gene>
    <name evidence="4" type="ORF">UJA718_LOCUS17165</name>
</gene>
<dbReference type="SMART" id="SM00028">
    <property type="entry name" value="TPR"/>
    <property type="match status" value="6"/>
</dbReference>
<dbReference type="EMBL" id="CAJOBP010002748">
    <property type="protein sequence ID" value="CAF4372150.1"/>
    <property type="molecule type" value="Genomic_DNA"/>
</dbReference>
<feature type="repeat" description="TPR" evidence="3">
    <location>
        <begin position="806"/>
        <end position="839"/>
    </location>
</feature>
<feature type="repeat" description="TPR" evidence="3">
    <location>
        <begin position="680"/>
        <end position="713"/>
    </location>
</feature>
<dbReference type="Proteomes" id="UP000663873">
    <property type="component" value="Unassembled WGS sequence"/>
</dbReference>
<evidence type="ECO:0000313" key="5">
    <source>
        <dbReference type="Proteomes" id="UP000663873"/>
    </source>
</evidence>
<protein>
    <submittedName>
        <fullName evidence="4">Uncharacterized protein</fullName>
    </submittedName>
</protein>
<comment type="caution">
    <text evidence="4">The sequence shown here is derived from an EMBL/GenBank/DDBJ whole genome shotgun (WGS) entry which is preliminary data.</text>
</comment>
<dbReference type="SUPFAM" id="SSF81901">
    <property type="entry name" value="HCP-like"/>
    <property type="match status" value="1"/>
</dbReference>
<evidence type="ECO:0000256" key="3">
    <source>
        <dbReference type="PROSITE-ProRule" id="PRU00339"/>
    </source>
</evidence>
<name>A0A820MG91_9BILA</name>
<keyword evidence="5" id="KW-1185">Reference proteome</keyword>
<evidence type="ECO:0000256" key="1">
    <source>
        <dbReference type="ARBA" id="ARBA00022737"/>
    </source>
</evidence>
<dbReference type="Pfam" id="PF13424">
    <property type="entry name" value="TPR_12"/>
    <property type="match status" value="2"/>
</dbReference>
<dbReference type="SUPFAM" id="SSF56399">
    <property type="entry name" value="ADP-ribosylation"/>
    <property type="match status" value="1"/>
</dbReference>
<keyword evidence="1" id="KW-0677">Repeat</keyword>
<dbReference type="PANTHER" id="PTHR45641:SF19">
    <property type="entry name" value="NEPHROCYSTIN-3"/>
    <property type="match status" value="1"/>
</dbReference>
<dbReference type="PROSITE" id="PS50005">
    <property type="entry name" value="TPR"/>
    <property type="match status" value="4"/>
</dbReference>